<dbReference type="GeneID" id="29672736"/>
<dbReference type="NCBIfam" id="NF045869">
    <property type="entry name" value="UU173_fam"/>
    <property type="match status" value="1"/>
</dbReference>
<sequence length="690" mass="81367">MRTGKYITKYDYIGYYTKQKAMWFFTNAEIKAKIDLLLKNVSSYDFEDLDDEEEHDYEIDAYEIYKEQTDFLSQLEINKNIDVDNPKIAEGILLDKASQEDIKKTYHYIKKIINFETDPLFKNKSLEELANLTLELIDKNDKIIFFQPVFINDKLITKPDCFIKKNDEFIVIETKGTSSIKKHHILDVFYQAQVISKHPYFINKCISYQMCIVDYVKLKKNQVNFTISPYYNYQKSVVLSLPPSAANQFNKFEINELKRKRKRGEAIYLKKDENKKYYEDIDAYDHCKGILIDDLIDGTYSSINDYKEAKKIYDYKTEDLKDDVRFNKTMDELIKGIEKLHNDFDEVISELLVHKQNLLALPIEQRIPNYFIPSYNDKGDYKDNDFWLELRNLYAYSGYDVIKYSGKILTIKKFGLDNVTKDILGIDILKTYANQTFFNLYKNNQIKIYQAAVDLFAKLKSKKVYFDFESINSAIRAVDNSFPFTQTVTQNSIIIDDGSCDIKNLKCTNMIIDPREINNEWFKAIIDKIHQGLEYSYIVYNKSFEASRLKEMAEFINEEIYELKVSEIIKNMYDLADFFIVSMGKQLIVIPELKGFYSIKKVLPIIEKEFPQIYHDVNCLNYKELSVGNGLVCQTKTTKRFFNTITDLEWEQFVHDARIYCENDVRAMIAVEYFIKKLIDEAKMKNLILS</sequence>
<proteinExistence type="predicted"/>
<dbReference type="HOGENOM" id="CLU_402679_0_0_14"/>
<dbReference type="KEGG" id="upa:UPA3_0180"/>
<gene>
    <name evidence="2" type="ordered locus">UPA3_0180</name>
</gene>
<feature type="domain" description="DUF2779" evidence="1">
    <location>
        <begin position="464"/>
        <end position="598"/>
    </location>
</feature>
<evidence type="ECO:0000259" key="1">
    <source>
        <dbReference type="Pfam" id="PF11074"/>
    </source>
</evidence>
<evidence type="ECO:0000313" key="3">
    <source>
        <dbReference type="Proteomes" id="UP000002162"/>
    </source>
</evidence>
<reference evidence="2 3" key="1">
    <citation type="submission" date="2008-02" db="EMBL/GenBank/DDBJ databases">
        <title>Genome sequence of Ureaplasma parvum serovar 3.</title>
        <authorList>
            <person name="Methe B.A."/>
            <person name="Glass J."/>
            <person name="Waites K."/>
            <person name="Shrivastava S."/>
        </authorList>
    </citation>
    <scope>NUCLEOTIDE SEQUENCE [LARGE SCALE GENOMIC DNA]</scope>
    <source>
        <strain evidence="3">ATCC 27815 / 27 / NCTC 11736</strain>
    </source>
</reference>
<dbReference type="Pfam" id="PF11074">
    <property type="entry name" value="DUF2779"/>
    <property type="match status" value="1"/>
</dbReference>
<evidence type="ECO:0000313" key="2">
    <source>
        <dbReference type="EMBL" id="ACA33229.1"/>
    </source>
</evidence>
<dbReference type="Proteomes" id="UP000002162">
    <property type="component" value="Chromosome"/>
</dbReference>
<accession>A0A2C9DZ45</accession>
<dbReference type="EMBL" id="CP000942">
    <property type="protein sequence ID" value="ACA33229.1"/>
    <property type="molecule type" value="Genomic_DNA"/>
</dbReference>
<dbReference type="InterPro" id="IPR021301">
    <property type="entry name" value="DUF2779"/>
</dbReference>
<dbReference type="RefSeq" id="WP_006688829.1">
    <property type="nucleotide sequence ID" value="NC_010503.1"/>
</dbReference>
<protein>
    <recommendedName>
        <fullName evidence="1">DUF2779 domain-containing protein</fullName>
    </recommendedName>
</protein>
<name>A0A2C9DZ45_UREP2</name>
<dbReference type="AlphaFoldDB" id="A0A2C9DZ45"/>
<organism evidence="2 3">
    <name type="scientific">Ureaplasma parvum serovar 3 (strain ATCC 27815 / 27 / NCTC 11736)</name>
    <dbReference type="NCBI Taxonomy" id="505682"/>
    <lineage>
        <taxon>Bacteria</taxon>
        <taxon>Bacillati</taxon>
        <taxon>Mycoplasmatota</taxon>
        <taxon>Mycoplasmoidales</taxon>
        <taxon>Mycoplasmoidaceae</taxon>
        <taxon>Ureaplasma</taxon>
    </lineage>
</organism>